<dbReference type="SUPFAM" id="SSF51445">
    <property type="entry name" value="(Trans)glycosidases"/>
    <property type="match status" value="1"/>
</dbReference>
<name>A0A3B1BPQ9_9ZZZZ</name>
<organism evidence="1">
    <name type="scientific">hydrothermal vent metagenome</name>
    <dbReference type="NCBI Taxonomy" id="652676"/>
    <lineage>
        <taxon>unclassified sequences</taxon>
        <taxon>metagenomes</taxon>
        <taxon>ecological metagenomes</taxon>
    </lineage>
</organism>
<dbReference type="AlphaFoldDB" id="A0A3B1BPQ9"/>
<proteinExistence type="predicted"/>
<sequence length="643" mass="73106">MKLKLFSSLFAVVVIAAFLFSGCENDRIKYEPNSFIKDWLIAGPFPNCEDCSKINYHHDKRCKGFYTDYLKSIGGEKNAVPTEGMKITVEDKNIERTWFKIHSGEDKIHLTDLKPKDMVVAYAFCQVESPKEQKAILAIGSNDGLRVFLNGKEVHESHDFNGRWLQTDNDYVPVMLRKGVNNLMLKIDQGTGDFGFVARFLDYDSVMTKLRKNIDSYKTLKVVAIADTLVATFGTKHKISVLNPNGKVKIELIHEKKGKLGERTVTPGEDAEFLLKKIPKGFLTVRAEFPTPNDGVIVSETRYFKGKLKKHPRVKRLKKDLTIIDENGKPFFPIGTYGAPVEDYQKLKDAGYNFVVAPAKDLDKVNEAGLLAAVPIHGKTAEEYYEQISKYKDHPAVLCWMLYDEPGYNKADLLYIYDIYNAAYKADKVHPSYLVITTPTVYKTFGRSCDVLAVDTYPITNGTIEDVGKNIAIAYDQLENETPIWHCGQMFTWPEQRRPNPHEHRFMTYYALINGARGVLWYTYKGFGQYLPVDDPELWEAQKVLLSELNELAPLFLERGFGKEVPLLRKNESVHAIIKKSPIGTFLMAANISKTDTYQPELNLGKKFDGNVAVYGENRTVVVRNGILIDEFKPLDIHIYKLN</sequence>
<reference evidence="1" key="1">
    <citation type="submission" date="2018-06" db="EMBL/GenBank/DDBJ databases">
        <authorList>
            <person name="Zhirakovskaya E."/>
        </authorList>
    </citation>
    <scope>NUCLEOTIDE SEQUENCE</scope>
</reference>
<evidence type="ECO:0008006" key="2">
    <source>
        <dbReference type="Google" id="ProtNLM"/>
    </source>
</evidence>
<gene>
    <name evidence="1" type="ORF">MNBD_IGNAVI01-277</name>
</gene>
<dbReference type="Gene3D" id="3.20.20.80">
    <property type="entry name" value="Glycosidases"/>
    <property type="match status" value="1"/>
</dbReference>
<accession>A0A3B1BPQ9</accession>
<evidence type="ECO:0000313" key="1">
    <source>
        <dbReference type="EMBL" id="VAX20316.1"/>
    </source>
</evidence>
<dbReference type="InterPro" id="IPR017853">
    <property type="entry name" value="GH"/>
</dbReference>
<dbReference type="PROSITE" id="PS51257">
    <property type="entry name" value="PROKAR_LIPOPROTEIN"/>
    <property type="match status" value="1"/>
</dbReference>
<protein>
    <recommendedName>
        <fullName evidence="2">Glycoside hydrolase family 2 catalytic domain-containing protein</fullName>
    </recommendedName>
</protein>
<dbReference type="EMBL" id="UOGD01000164">
    <property type="protein sequence ID" value="VAX20316.1"/>
    <property type="molecule type" value="Genomic_DNA"/>
</dbReference>